<evidence type="ECO:0000313" key="1">
    <source>
        <dbReference type="EMBL" id="SEW24377.1"/>
    </source>
</evidence>
<gene>
    <name evidence="1" type="ORF">SAMN04487945_2456</name>
</gene>
<organism evidence="1 2">
    <name type="scientific">Halobacterium jilantaiense</name>
    <dbReference type="NCBI Taxonomy" id="355548"/>
    <lineage>
        <taxon>Archaea</taxon>
        <taxon>Methanobacteriati</taxon>
        <taxon>Methanobacteriota</taxon>
        <taxon>Stenosarchaea group</taxon>
        <taxon>Halobacteria</taxon>
        <taxon>Halobacteriales</taxon>
        <taxon>Halobacteriaceae</taxon>
        <taxon>Halobacterium</taxon>
    </lineage>
</organism>
<dbReference type="InterPro" id="IPR014509">
    <property type="entry name" value="YjdF-like"/>
</dbReference>
<accession>A0A1I0QBG7</accession>
<dbReference type="AlphaFoldDB" id="A0A1I0QBG7"/>
<sequence>MNDGDTGASRRSRPGVDGVALANRVVKAGIGVALAAGVRRRDPTVVVNAVVSAAFTALPRALEARYGVRLRPWHRLWVSLSALVHTLGMLGPYDRVWWWDHLAHTLSGVVVAGATDLALHAESGDGDTAAAGPRARAATITTVTLALGVFWELLEYAVHAVADRLGFEPLLVHYGRRDTLGDLVFDLLGAGLVVRFGRRALGTSNPTASGDSG</sequence>
<dbReference type="Pfam" id="PF09997">
    <property type="entry name" value="DUF2238"/>
    <property type="match status" value="1"/>
</dbReference>
<dbReference type="STRING" id="355548.SAMN04487945_2456"/>
<name>A0A1I0QBG7_9EURY</name>
<evidence type="ECO:0000313" key="2">
    <source>
        <dbReference type="Proteomes" id="UP000198518"/>
    </source>
</evidence>
<protein>
    <submittedName>
        <fullName evidence="1">Uncharacterized protein</fullName>
    </submittedName>
</protein>
<dbReference type="RefSeq" id="WP_089669659.1">
    <property type="nucleotide sequence ID" value="NZ_FOJA01000001.1"/>
</dbReference>
<dbReference type="OrthoDB" id="313603at2157"/>
<reference evidence="1 2" key="1">
    <citation type="submission" date="2016-10" db="EMBL/GenBank/DDBJ databases">
        <authorList>
            <person name="de Groot N.N."/>
        </authorList>
    </citation>
    <scope>NUCLEOTIDE SEQUENCE [LARGE SCALE GENOMIC DNA]</scope>
    <source>
        <strain evidence="1 2">CGMCC 1.5337</strain>
    </source>
</reference>
<dbReference type="Proteomes" id="UP000198518">
    <property type="component" value="Unassembled WGS sequence"/>
</dbReference>
<dbReference type="EMBL" id="FOJA01000001">
    <property type="protein sequence ID" value="SEW24377.1"/>
    <property type="molecule type" value="Genomic_DNA"/>
</dbReference>
<keyword evidence="2" id="KW-1185">Reference proteome</keyword>
<proteinExistence type="predicted"/>